<gene>
    <name evidence="1" type="ORF">GGP99_001743</name>
</gene>
<dbReference type="AlphaFoldDB" id="A0AAW5P8I9"/>
<accession>A0AAW5P8I9</accession>
<protein>
    <submittedName>
        <fullName evidence="1">Uncharacterized protein</fullName>
    </submittedName>
</protein>
<name>A0AAW5P8I9_9BACT</name>
<organism evidence="1 2">
    <name type="scientific">Salinibacter ruber</name>
    <dbReference type="NCBI Taxonomy" id="146919"/>
    <lineage>
        <taxon>Bacteria</taxon>
        <taxon>Pseudomonadati</taxon>
        <taxon>Rhodothermota</taxon>
        <taxon>Rhodothermia</taxon>
        <taxon>Rhodothermales</taxon>
        <taxon>Salinibacteraceae</taxon>
        <taxon>Salinibacter</taxon>
    </lineage>
</organism>
<evidence type="ECO:0000313" key="2">
    <source>
        <dbReference type="Proteomes" id="UP001155110"/>
    </source>
</evidence>
<dbReference type="Proteomes" id="UP001155110">
    <property type="component" value="Unassembled WGS sequence"/>
</dbReference>
<proteinExistence type="predicted"/>
<dbReference type="RefSeq" id="WP_259258302.1">
    <property type="nucleotide sequence ID" value="NZ_JANTZM010000007.1"/>
</dbReference>
<evidence type="ECO:0000313" key="1">
    <source>
        <dbReference type="EMBL" id="MCS4157779.1"/>
    </source>
</evidence>
<dbReference type="EMBL" id="JANTZM010000007">
    <property type="protein sequence ID" value="MCS4157779.1"/>
    <property type="molecule type" value="Genomic_DNA"/>
</dbReference>
<reference evidence="1" key="1">
    <citation type="submission" date="2022-08" db="EMBL/GenBank/DDBJ databases">
        <title>Genomic Encyclopedia of Type Strains, Phase V (KMG-V): Genome sequencing to study the core and pangenomes of soil and plant-associated prokaryotes.</title>
        <authorList>
            <person name="Whitman W."/>
        </authorList>
    </citation>
    <scope>NUCLEOTIDE SEQUENCE</scope>
    <source>
        <strain evidence="1">SP3002</strain>
    </source>
</reference>
<comment type="caution">
    <text evidence="1">The sequence shown here is derived from an EMBL/GenBank/DDBJ whole genome shotgun (WGS) entry which is preliminary data.</text>
</comment>
<sequence length="153" mass="17700">MHAYDNPLIRNPELDRVVAGGRDAIVDYFLDWSPQAIGRKPDKAFRRALNALEEEWLGEALGRASSAIKDPAEAMPRATREEQRQAMLEAWEDAEALFRTRLYEKRDDIISEAQSTIRSRVDTVEIRVFRDRIEITDLLQKNRIDNPSTYDPL</sequence>